<dbReference type="CDD" id="cd07385">
    <property type="entry name" value="MPP_YkuE_C"/>
    <property type="match status" value="1"/>
</dbReference>
<dbReference type="InterPro" id="IPR029052">
    <property type="entry name" value="Metallo-depent_PP-like"/>
</dbReference>
<evidence type="ECO:0000313" key="3">
    <source>
        <dbReference type="EMBL" id="SHF02679.1"/>
    </source>
</evidence>
<organism evidence="3 4">
    <name type="scientific">Mariniphaga anaerophila</name>
    <dbReference type="NCBI Taxonomy" id="1484053"/>
    <lineage>
        <taxon>Bacteria</taxon>
        <taxon>Pseudomonadati</taxon>
        <taxon>Bacteroidota</taxon>
        <taxon>Bacteroidia</taxon>
        <taxon>Marinilabiliales</taxon>
        <taxon>Prolixibacteraceae</taxon>
        <taxon>Mariniphaga</taxon>
    </lineage>
</organism>
<dbReference type="SUPFAM" id="SSF56300">
    <property type="entry name" value="Metallo-dependent phosphatases"/>
    <property type="match status" value="1"/>
</dbReference>
<sequence>MNERRNFMLFFVIVFFINLLVNFYIFSRTSTIFTSGNASWWIFTILFWVIAFAYFIGRFAERSGAMAIAEPFIKIGSWWLGAMVYLTLLFLLADLLRGINGLFNISEFFRFSWAGEKGKTAAFIVYLLSSVILIGGYINAKTPTIKKVSFQINKAIPDGKLKVVLASDIHLGMMISNGRLERLVRLINNQNADVVLLAGDVFDEDLGPVIQNNMGDLLKNFNTKYGVFAVLGNHEFYGNAVAAQTYLENHNITVLRDSVAFLPNGIAIAGREDITAKKMYGKPRKTLNELLASADAKKPFLLLDHQPYKLAEVAEHNVDLQVSGHTHNGQMWPFNYIISSLFEIGKGYGKINDTHFYVSSGYGTWGPPIRTNSRSEIVVLEISGTN</sequence>
<dbReference type="GO" id="GO:0016787">
    <property type="term" value="F:hydrolase activity"/>
    <property type="evidence" value="ECO:0007669"/>
    <property type="project" value="InterPro"/>
</dbReference>
<gene>
    <name evidence="3" type="ORF">SAMN05444274_103288</name>
</gene>
<proteinExistence type="predicted"/>
<evidence type="ECO:0000259" key="2">
    <source>
        <dbReference type="Pfam" id="PF00149"/>
    </source>
</evidence>
<dbReference type="InterPro" id="IPR051158">
    <property type="entry name" value="Metallophosphoesterase_sf"/>
</dbReference>
<keyword evidence="1" id="KW-0472">Membrane</keyword>
<dbReference type="InterPro" id="IPR004843">
    <property type="entry name" value="Calcineurin-like_PHP"/>
</dbReference>
<feature type="transmembrane region" description="Helical" evidence="1">
    <location>
        <begin position="78"/>
        <end position="100"/>
    </location>
</feature>
<keyword evidence="4" id="KW-1185">Reference proteome</keyword>
<accession>A0A1M4YAL9</accession>
<dbReference type="RefSeq" id="WP_073000362.1">
    <property type="nucleotide sequence ID" value="NZ_FQUM01000003.1"/>
</dbReference>
<feature type="transmembrane region" description="Helical" evidence="1">
    <location>
        <begin position="7"/>
        <end position="26"/>
    </location>
</feature>
<dbReference type="PANTHER" id="PTHR31302">
    <property type="entry name" value="TRANSMEMBRANE PROTEIN WITH METALLOPHOSPHOESTERASE DOMAIN-RELATED"/>
    <property type="match status" value="1"/>
</dbReference>
<evidence type="ECO:0000313" key="4">
    <source>
        <dbReference type="Proteomes" id="UP000184164"/>
    </source>
</evidence>
<dbReference type="Pfam" id="PF00149">
    <property type="entry name" value="Metallophos"/>
    <property type="match status" value="1"/>
</dbReference>
<evidence type="ECO:0000256" key="1">
    <source>
        <dbReference type="SAM" id="Phobius"/>
    </source>
</evidence>
<feature type="transmembrane region" description="Helical" evidence="1">
    <location>
        <begin position="38"/>
        <end position="57"/>
    </location>
</feature>
<feature type="domain" description="Calcineurin-like phosphoesterase" evidence="2">
    <location>
        <begin position="161"/>
        <end position="328"/>
    </location>
</feature>
<keyword evidence="1" id="KW-0812">Transmembrane</keyword>
<dbReference type="Proteomes" id="UP000184164">
    <property type="component" value="Unassembled WGS sequence"/>
</dbReference>
<name>A0A1M4YAL9_9BACT</name>
<dbReference type="EMBL" id="FQUM01000003">
    <property type="protein sequence ID" value="SHF02679.1"/>
    <property type="molecule type" value="Genomic_DNA"/>
</dbReference>
<keyword evidence="1" id="KW-1133">Transmembrane helix</keyword>
<dbReference type="PANTHER" id="PTHR31302:SF0">
    <property type="entry name" value="TRANSMEMBRANE PROTEIN WITH METALLOPHOSPHOESTERASE DOMAIN"/>
    <property type="match status" value="1"/>
</dbReference>
<feature type="transmembrane region" description="Helical" evidence="1">
    <location>
        <begin position="120"/>
        <end position="140"/>
    </location>
</feature>
<dbReference type="OrthoDB" id="9780884at2"/>
<reference evidence="4" key="1">
    <citation type="submission" date="2016-11" db="EMBL/GenBank/DDBJ databases">
        <authorList>
            <person name="Varghese N."/>
            <person name="Submissions S."/>
        </authorList>
    </citation>
    <scope>NUCLEOTIDE SEQUENCE [LARGE SCALE GENOMIC DNA]</scope>
    <source>
        <strain evidence="4">DSM 26910</strain>
    </source>
</reference>
<dbReference type="Gene3D" id="3.60.21.10">
    <property type="match status" value="1"/>
</dbReference>
<protein>
    <recommendedName>
        <fullName evidence="2">Calcineurin-like phosphoesterase domain-containing protein</fullName>
    </recommendedName>
</protein>
<dbReference type="AlphaFoldDB" id="A0A1M4YAL9"/>